<gene>
    <name evidence="3" type="ORF">SAMN05421813_1439</name>
</gene>
<sequence length="100" mass="11347">MSKKNNLKTLDQFVDEQYGKEGAAKRDNFEKGYETFKLGFLIQQARLEKGLTQEELAKKCGTNKGYISKIENNIKEVRISTLQKIVELGLGGHLELSIKL</sequence>
<evidence type="ECO:0000313" key="3">
    <source>
        <dbReference type="EMBL" id="SDN11560.1"/>
    </source>
</evidence>
<evidence type="ECO:0000256" key="1">
    <source>
        <dbReference type="ARBA" id="ARBA00023125"/>
    </source>
</evidence>
<dbReference type="GO" id="GO:0005829">
    <property type="term" value="C:cytosol"/>
    <property type="evidence" value="ECO:0007669"/>
    <property type="project" value="TreeGrafter"/>
</dbReference>
<keyword evidence="4" id="KW-1185">Reference proteome</keyword>
<protein>
    <submittedName>
        <fullName evidence="3">Helix-turn-helix</fullName>
    </submittedName>
</protein>
<reference evidence="4" key="1">
    <citation type="submission" date="2016-10" db="EMBL/GenBank/DDBJ databases">
        <authorList>
            <person name="Varghese N."/>
            <person name="Submissions S."/>
        </authorList>
    </citation>
    <scope>NUCLEOTIDE SEQUENCE [LARGE SCALE GENOMIC DNA]</scope>
    <source>
        <strain evidence="4">DSM 24536</strain>
    </source>
</reference>
<evidence type="ECO:0000259" key="2">
    <source>
        <dbReference type="PROSITE" id="PS50943"/>
    </source>
</evidence>
<dbReference type="GO" id="GO:0003677">
    <property type="term" value="F:DNA binding"/>
    <property type="evidence" value="ECO:0007669"/>
    <property type="project" value="UniProtKB-KW"/>
</dbReference>
<dbReference type="CDD" id="cd00093">
    <property type="entry name" value="HTH_XRE"/>
    <property type="match status" value="1"/>
</dbReference>
<dbReference type="SMART" id="SM00530">
    <property type="entry name" value="HTH_XRE"/>
    <property type="match status" value="1"/>
</dbReference>
<evidence type="ECO:0000313" key="4">
    <source>
        <dbReference type="Proteomes" id="UP000199226"/>
    </source>
</evidence>
<name>A0A1G9YR84_9SPHI</name>
<keyword evidence="1" id="KW-0238">DNA-binding</keyword>
<feature type="domain" description="HTH cro/C1-type" evidence="2">
    <location>
        <begin position="42"/>
        <end position="88"/>
    </location>
</feature>
<accession>A0A1G9YR84</accession>
<dbReference type="OrthoDB" id="337567at2"/>
<dbReference type="InterPro" id="IPR050807">
    <property type="entry name" value="TransReg_Diox_bact_type"/>
</dbReference>
<dbReference type="InterPro" id="IPR001387">
    <property type="entry name" value="Cro/C1-type_HTH"/>
</dbReference>
<dbReference type="EMBL" id="FNHH01000043">
    <property type="protein sequence ID" value="SDN11560.1"/>
    <property type="molecule type" value="Genomic_DNA"/>
</dbReference>
<dbReference type="Gene3D" id="1.10.260.40">
    <property type="entry name" value="lambda repressor-like DNA-binding domains"/>
    <property type="match status" value="1"/>
</dbReference>
<organism evidence="3 4">
    <name type="scientific">Daejeonella rubra</name>
    <dbReference type="NCBI Taxonomy" id="990371"/>
    <lineage>
        <taxon>Bacteria</taxon>
        <taxon>Pseudomonadati</taxon>
        <taxon>Bacteroidota</taxon>
        <taxon>Sphingobacteriia</taxon>
        <taxon>Sphingobacteriales</taxon>
        <taxon>Sphingobacteriaceae</taxon>
        <taxon>Daejeonella</taxon>
    </lineage>
</organism>
<dbReference type="RefSeq" id="WP_090707116.1">
    <property type="nucleotide sequence ID" value="NZ_FNHH01000043.1"/>
</dbReference>
<dbReference type="InterPro" id="IPR010982">
    <property type="entry name" value="Lambda_DNA-bd_dom_sf"/>
</dbReference>
<dbReference type="SUPFAM" id="SSF47413">
    <property type="entry name" value="lambda repressor-like DNA-binding domains"/>
    <property type="match status" value="1"/>
</dbReference>
<dbReference type="Pfam" id="PF01381">
    <property type="entry name" value="HTH_3"/>
    <property type="match status" value="1"/>
</dbReference>
<dbReference type="STRING" id="990371.SAMN05421813_1439"/>
<dbReference type="PROSITE" id="PS50943">
    <property type="entry name" value="HTH_CROC1"/>
    <property type="match status" value="1"/>
</dbReference>
<dbReference type="AlphaFoldDB" id="A0A1G9YR84"/>
<proteinExistence type="predicted"/>
<dbReference type="Proteomes" id="UP000199226">
    <property type="component" value="Unassembled WGS sequence"/>
</dbReference>
<dbReference type="PANTHER" id="PTHR46797:SF1">
    <property type="entry name" value="METHYLPHOSPHONATE SYNTHASE"/>
    <property type="match status" value="1"/>
</dbReference>
<dbReference type="PANTHER" id="PTHR46797">
    <property type="entry name" value="HTH-TYPE TRANSCRIPTIONAL REGULATOR"/>
    <property type="match status" value="1"/>
</dbReference>
<dbReference type="GO" id="GO:0003700">
    <property type="term" value="F:DNA-binding transcription factor activity"/>
    <property type="evidence" value="ECO:0007669"/>
    <property type="project" value="TreeGrafter"/>
</dbReference>